<reference evidence="2 3" key="1">
    <citation type="submission" date="2019-07" db="EMBL/GenBank/DDBJ databases">
        <authorList>
            <person name="Zhao L.H."/>
        </authorList>
    </citation>
    <scope>NUCLEOTIDE SEQUENCE [LARGE SCALE GENOMIC DNA]</scope>
    <source>
        <strain evidence="2 3">Co35</strain>
    </source>
</reference>
<evidence type="ECO:0000313" key="3">
    <source>
        <dbReference type="Proteomes" id="UP000316988"/>
    </source>
</evidence>
<proteinExistence type="predicted"/>
<keyword evidence="3" id="KW-1185">Reference proteome</keyword>
<dbReference type="GO" id="GO:0016747">
    <property type="term" value="F:acyltransferase activity, transferring groups other than amino-acyl groups"/>
    <property type="evidence" value="ECO:0007669"/>
    <property type="project" value="InterPro"/>
</dbReference>
<dbReference type="PANTHER" id="PTHR43792">
    <property type="entry name" value="GNAT FAMILY, PUTATIVE (AFU_ORTHOLOGUE AFUA_3G00765)-RELATED-RELATED"/>
    <property type="match status" value="1"/>
</dbReference>
<dbReference type="InterPro" id="IPR000182">
    <property type="entry name" value="GNAT_dom"/>
</dbReference>
<evidence type="ECO:0000313" key="2">
    <source>
        <dbReference type="EMBL" id="TSD58652.1"/>
    </source>
</evidence>
<dbReference type="Gene3D" id="3.40.630.30">
    <property type="match status" value="1"/>
</dbReference>
<accession>A0A554RX47</accession>
<dbReference type="SUPFAM" id="SSF55729">
    <property type="entry name" value="Acyl-CoA N-acyltransferases (Nat)"/>
    <property type="match status" value="1"/>
</dbReference>
<evidence type="ECO:0000259" key="1">
    <source>
        <dbReference type="PROSITE" id="PS51186"/>
    </source>
</evidence>
<dbReference type="PROSITE" id="PS51186">
    <property type="entry name" value="GNAT"/>
    <property type="match status" value="1"/>
</dbReference>
<dbReference type="AlphaFoldDB" id="A0A554RX47"/>
<dbReference type="PANTHER" id="PTHR43792:SF1">
    <property type="entry name" value="N-ACETYLTRANSFERASE DOMAIN-CONTAINING PROTEIN"/>
    <property type="match status" value="1"/>
</dbReference>
<comment type="caution">
    <text evidence="2">The sequence shown here is derived from an EMBL/GenBank/DDBJ whole genome shotgun (WGS) entry which is preliminary data.</text>
</comment>
<dbReference type="Proteomes" id="UP000316988">
    <property type="component" value="Unassembled WGS sequence"/>
</dbReference>
<dbReference type="CDD" id="cd04301">
    <property type="entry name" value="NAT_SF"/>
    <property type="match status" value="1"/>
</dbReference>
<organism evidence="2 3">
    <name type="scientific">Aeromicrobium piscarium</name>
    <dbReference type="NCBI Taxonomy" id="2590901"/>
    <lineage>
        <taxon>Bacteria</taxon>
        <taxon>Bacillati</taxon>
        <taxon>Actinomycetota</taxon>
        <taxon>Actinomycetes</taxon>
        <taxon>Propionibacteriales</taxon>
        <taxon>Nocardioidaceae</taxon>
        <taxon>Aeromicrobium</taxon>
    </lineage>
</organism>
<protein>
    <submittedName>
        <fullName evidence="2">GNAT family N-acetyltransferase</fullName>
    </submittedName>
</protein>
<dbReference type="InterPro" id="IPR016181">
    <property type="entry name" value="Acyl_CoA_acyltransferase"/>
</dbReference>
<dbReference type="RefSeq" id="WP_143914218.1">
    <property type="nucleotide sequence ID" value="NZ_VLNT01000013.1"/>
</dbReference>
<sequence length="180" mass="19598">MDATIRTERLVLRRMGLDDTDFLFDLFSRPEVARWSGAGKPMTERAQAVERIEAQPGRAGDHPACGVFGVEVGEELVGMALLVPPPSSGGGARDDVEIGWHFHPDAWGHGYATEAARALVDRGFSAGFEELYAVTDPDNERSQAVCRRLGMTDLGLRDDWYDTTTRAFVLAAASGRGSDQ</sequence>
<dbReference type="EMBL" id="VLNT01000013">
    <property type="protein sequence ID" value="TSD58652.1"/>
    <property type="molecule type" value="Genomic_DNA"/>
</dbReference>
<name>A0A554RX47_9ACTN</name>
<dbReference type="Pfam" id="PF13302">
    <property type="entry name" value="Acetyltransf_3"/>
    <property type="match status" value="1"/>
</dbReference>
<keyword evidence="2" id="KW-0808">Transferase</keyword>
<gene>
    <name evidence="2" type="ORF">FNM00_14260</name>
</gene>
<dbReference type="InterPro" id="IPR051531">
    <property type="entry name" value="N-acetyltransferase"/>
</dbReference>
<dbReference type="OrthoDB" id="3533156at2"/>
<feature type="domain" description="N-acetyltransferase" evidence="1">
    <location>
        <begin position="10"/>
        <end position="172"/>
    </location>
</feature>